<dbReference type="InterPro" id="IPR006602">
    <property type="entry name" value="DM10_dom"/>
</dbReference>
<dbReference type="PROSITE" id="PS51336">
    <property type="entry name" value="DM10"/>
    <property type="match status" value="3"/>
</dbReference>
<sequence length="627" mass="71989">MSSVKKTAPLLPGFTFQDPTQTRFPRSQTLSKTAGRGDDAEEVSEDDLRRLQEQTKRLAFQTTTRRETEKAALPIRTPAHIPAYVALDKKVLTFDGYFKETVTESAEEHFRVRRVKIYYHLEDDTMSVLEPPVPNSGLPQGKLIRRQRLPKDARGNTWSWKDLNVGMNLPIYGRVFRVTDCDAFTKEFLLSNGIELNATEQVPEDPYTVKRKVVEQPSTLATTKSDFDKLKQFIELDRKVLRFYCVWDDRANLYGELRPFTLLYFLVDDTIEIREQHQPNDGRDNFPLLLRRQRVPKNPKNIPRAFPKIVMEPSQEEEGDYIGPEDLGIGARVFILGRELLLCDCDEFTREFYRRNFNVEDFTPIDVEDPLTEDAPVEIPPHTGFGTHEDSMQSVLALQPKPPKADIGKLLKYDNKSLRFSARMKTENPIDAERRFIVSYHLSSDTISIFEPRSRETHGGKFLEATRVRKPGCDKHNPVYYGDFDLYPGMELEVFGRTFVLEDCDKFVLKFIQENAHQYPQAALDQLSKKYNILFDTNTDAADALDSARKALRDRGFSSFDLVHKRLAQLDANDRGVLHQDTVYDTCLEIGLPLGNGLMTALLGQCDVGEGMVDYRRFVDMLARDDA</sequence>
<feature type="domain" description="DM10" evidence="7">
    <location>
        <begin position="237"/>
        <end position="357"/>
    </location>
</feature>
<evidence type="ECO:0000313" key="8">
    <source>
        <dbReference type="EMBL" id="EGD76494.1"/>
    </source>
</evidence>
<dbReference type="SUPFAM" id="SSF47473">
    <property type="entry name" value="EF-hand"/>
    <property type="match status" value="1"/>
</dbReference>
<dbReference type="eggNOG" id="KOG0043">
    <property type="taxonomic scope" value="Eukaryota"/>
</dbReference>
<feature type="compositionally biased region" description="Polar residues" evidence="6">
    <location>
        <begin position="17"/>
        <end position="32"/>
    </location>
</feature>
<comment type="subcellular location">
    <subcellularLocation>
        <location evidence="1">Cytoplasm</location>
        <location evidence="1">Cytoskeleton</location>
        <location evidence="1">Cilium axoneme</location>
    </subcellularLocation>
</comment>
<dbReference type="STRING" id="946362.F2UH95"/>
<evidence type="ECO:0000256" key="2">
    <source>
        <dbReference type="ARBA" id="ARBA00022490"/>
    </source>
</evidence>
<dbReference type="RefSeq" id="XP_004991408.1">
    <property type="nucleotide sequence ID" value="XM_004991351.1"/>
</dbReference>
<feature type="domain" description="DM10" evidence="7">
    <location>
        <begin position="414"/>
        <end position="516"/>
    </location>
</feature>
<name>F2UH95_SALR5</name>
<dbReference type="FunFam" id="2.30.29.170:FF:000002">
    <property type="entry name" value="EF-hand domain (C-terminal) containing 1"/>
    <property type="match status" value="1"/>
</dbReference>
<dbReference type="InParanoid" id="F2UH95"/>
<dbReference type="AlphaFoldDB" id="F2UH95"/>
<keyword evidence="9" id="KW-1185">Reference proteome</keyword>
<evidence type="ECO:0000259" key="7">
    <source>
        <dbReference type="PROSITE" id="PS51336"/>
    </source>
</evidence>
<dbReference type="GO" id="GO:0000281">
    <property type="term" value="P:mitotic cytokinesis"/>
    <property type="evidence" value="ECO:0007669"/>
    <property type="project" value="TreeGrafter"/>
</dbReference>
<dbReference type="InterPro" id="IPR040193">
    <property type="entry name" value="EFHC1/EFHC2/EFHB"/>
</dbReference>
<evidence type="ECO:0000256" key="1">
    <source>
        <dbReference type="ARBA" id="ARBA00004430"/>
    </source>
</evidence>
<dbReference type="OMA" id="RFSCKQP"/>
<dbReference type="InterPro" id="IPR011992">
    <property type="entry name" value="EF-hand-dom_pair"/>
</dbReference>
<keyword evidence="2" id="KW-0963">Cytoplasm</keyword>
<dbReference type="OrthoDB" id="10255210at2759"/>
<reference evidence="8" key="1">
    <citation type="submission" date="2009-08" db="EMBL/GenBank/DDBJ databases">
        <title>Annotation of Salpingoeca rosetta.</title>
        <authorList>
            <consortium name="The Broad Institute Genome Sequencing Platform"/>
            <person name="Russ C."/>
            <person name="Cuomo C."/>
            <person name="Burger G."/>
            <person name="Gray M.W."/>
            <person name="Holland P.W.H."/>
            <person name="King N."/>
            <person name="Lang F.B.F."/>
            <person name="Roger A.J."/>
            <person name="Ruiz-Trillo I."/>
            <person name="Young S.K."/>
            <person name="Zeng Q."/>
            <person name="Gargeya S."/>
            <person name="Alvarado L."/>
            <person name="Berlin A."/>
            <person name="Chapman S.B."/>
            <person name="Chen Z."/>
            <person name="Freedman E."/>
            <person name="Gellesch M."/>
            <person name="Goldberg J."/>
            <person name="Griggs A."/>
            <person name="Gujja S."/>
            <person name="Heilman E."/>
            <person name="Heiman D."/>
            <person name="Howarth C."/>
            <person name="Mehta T."/>
            <person name="Neiman D."/>
            <person name="Pearson M."/>
            <person name="Roberts A."/>
            <person name="Saif S."/>
            <person name="Shea T."/>
            <person name="Shenoy N."/>
            <person name="Sisk P."/>
            <person name="Stolte C."/>
            <person name="Sykes S."/>
            <person name="White J."/>
            <person name="Yandava C."/>
            <person name="Haas B."/>
            <person name="Nusbaum C."/>
            <person name="Birren B."/>
        </authorList>
    </citation>
    <scope>NUCLEOTIDE SEQUENCE [LARGE SCALE GENOMIC DNA]</scope>
    <source>
        <strain evidence="8">ATCC 50818</strain>
    </source>
</reference>
<dbReference type="EMBL" id="GL832974">
    <property type="protein sequence ID" value="EGD76494.1"/>
    <property type="molecule type" value="Genomic_DNA"/>
</dbReference>
<accession>F2UH95</accession>
<organism evidence="9">
    <name type="scientific">Salpingoeca rosetta (strain ATCC 50818 / BSB-021)</name>
    <dbReference type="NCBI Taxonomy" id="946362"/>
    <lineage>
        <taxon>Eukaryota</taxon>
        <taxon>Choanoflagellata</taxon>
        <taxon>Craspedida</taxon>
        <taxon>Salpingoecidae</taxon>
        <taxon>Salpingoeca</taxon>
    </lineage>
</organism>
<evidence type="ECO:0000313" key="9">
    <source>
        <dbReference type="Proteomes" id="UP000007799"/>
    </source>
</evidence>
<gene>
    <name evidence="8" type="ORF">PTSG_07611</name>
</gene>
<dbReference type="GO" id="GO:0060285">
    <property type="term" value="P:cilium-dependent cell motility"/>
    <property type="evidence" value="ECO:0007669"/>
    <property type="project" value="TreeGrafter"/>
</dbReference>
<feature type="domain" description="DM10" evidence="7">
    <location>
        <begin position="88"/>
        <end position="193"/>
    </location>
</feature>
<proteinExistence type="predicted"/>
<dbReference type="GO" id="GO:0005930">
    <property type="term" value="C:axoneme"/>
    <property type="evidence" value="ECO:0007669"/>
    <property type="project" value="UniProtKB-SubCell"/>
</dbReference>
<evidence type="ECO:0000256" key="6">
    <source>
        <dbReference type="SAM" id="MobiDB-lite"/>
    </source>
</evidence>
<feature type="region of interest" description="Disordered" evidence="6">
    <location>
        <begin position="1"/>
        <end position="46"/>
    </location>
</feature>
<evidence type="ECO:0000256" key="3">
    <source>
        <dbReference type="ARBA" id="ARBA00022737"/>
    </source>
</evidence>
<keyword evidence="3" id="KW-0677">Repeat</keyword>
<dbReference type="Gene3D" id="2.30.29.170">
    <property type="match status" value="3"/>
</dbReference>
<dbReference type="GO" id="GO:0072686">
    <property type="term" value="C:mitotic spindle"/>
    <property type="evidence" value="ECO:0007669"/>
    <property type="project" value="TreeGrafter"/>
</dbReference>
<dbReference type="SMART" id="SM00676">
    <property type="entry name" value="DM10"/>
    <property type="match status" value="3"/>
</dbReference>
<keyword evidence="5" id="KW-0966">Cell projection</keyword>
<dbReference type="PANTHER" id="PTHR12086">
    <property type="entry name" value="EF-HAND DOMAIN C-TERMINAL CONTAINING PROTEIN"/>
    <property type="match status" value="1"/>
</dbReference>
<dbReference type="FunFam" id="2.30.29.170:FF:000003">
    <property type="entry name" value="EF-hand domain (C-terminal) containing 1"/>
    <property type="match status" value="1"/>
</dbReference>
<dbReference type="FunCoup" id="F2UH95">
    <property type="interactions" value="57"/>
</dbReference>
<dbReference type="PANTHER" id="PTHR12086:SF9">
    <property type="entry name" value="EF-HAND DOMAIN-CONTAINING PROTEIN 1"/>
    <property type="match status" value="1"/>
</dbReference>
<evidence type="ECO:0000256" key="4">
    <source>
        <dbReference type="ARBA" id="ARBA00023212"/>
    </source>
</evidence>
<dbReference type="GeneID" id="16071968"/>
<dbReference type="KEGG" id="sre:PTSG_07611"/>
<dbReference type="GO" id="GO:0007052">
    <property type="term" value="P:mitotic spindle organization"/>
    <property type="evidence" value="ECO:0007669"/>
    <property type="project" value="TreeGrafter"/>
</dbReference>
<dbReference type="FunFam" id="2.30.29.170:FF:000001">
    <property type="entry name" value="EF-hand domain containing 1"/>
    <property type="match status" value="1"/>
</dbReference>
<protein>
    <submittedName>
        <fullName evidence="8">EFHC1 protein</fullName>
    </submittedName>
</protein>
<dbReference type="Pfam" id="PF06565">
    <property type="entry name" value="DM10_dom"/>
    <property type="match status" value="3"/>
</dbReference>
<dbReference type="GO" id="GO:0043014">
    <property type="term" value="F:alpha-tubulin binding"/>
    <property type="evidence" value="ECO:0007669"/>
    <property type="project" value="TreeGrafter"/>
</dbReference>
<keyword evidence="4" id="KW-0206">Cytoskeleton</keyword>
<dbReference type="Proteomes" id="UP000007799">
    <property type="component" value="Unassembled WGS sequence"/>
</dbReference>
<evidence type="ECO:0000256" key="5">
    <source>
        <dbReference type="ARBA" id="ARBA00023273"/>
    </source>
</evidence>